<dbReference type="InterPro" id="IPR050397">
    <property type="entry name" value="Env_Response_Regulators"/>
</dbReference>
<dbReference type="Gene3D" id="2.60.120.10">
    <property type="entry name" value="Jelly Rolls"/>
    <property type="match status" value="1"/>
</dbReference>
<dbReference type="STRING" id="497964.CfE428DRAFT_2850"/>
<dbReference type="InterPro" id="IPR018490">
    <property type="entry name" value="cNMP-bd_dom_sf"/>
</dbReference>
<dbReference type="PANTHER" id="PTHR24567">
    <property type="entry name" value="CRP FAMILY TRANSCRIPTIONAL REGULATORY PROTEIN"/>
    <property type="match status" value="1"/>
</dbReference>
<dbReference type="InterPro" id="IPR014710">
    <property type="entry name" value="RmlC-like_jellyroll"/>
</dbReference>
<dbReference type="eggNOG" id="COG0664">
    <property type="taxonomic scope" value="Bacteria"/>
</dbReference>
<feature type="domain" description="Cyclic nucleotide-binding" evidence="1">
    <location>
        <begin position="14"/>
        <end position="108"/>
    </location>
</feature>
<evidence type="ECO:0000259" key="1">
    <source>
        <dbReference type="PROSITE" id="PS50042"/>
    </source>
</evidence>
<dbReference type="Gene3D" id="3.40.50.150">
    <property type="entry name" value="Vaccinia Virus protein VP39"/>
    <property type="match status" value="1"/>
</dbReference>
<sequence length="476" mass="51892">MVSNDPNKQAGLALLAELSDSEIAWLRTAGERRLCDGGTVLVESGTRIETLYLVLSGVLSVSVGGAQGREIARLGPGQIIGEMSFLEDRPASATVRALEESEVLALPRAVVEAKLEEDMAFSAHLYRGLAVVASRRLRDAVGQIERWLGAEPVAEDATRARWSEIARRTQEFKSRLVEVSKLPPAELDAVDLAGPLCTYSAALDSAIGPDSPETVDTREELGARVQRELLPYFLKACTPAQLFEKPRGYPGDFHAMEMIHSNKPDGKAPLGPSFDKAFLALPAMNAFRASRRLLQNELRQAAESSTGGPVQITAVGAAPAAELFGMVAVKGTGVNATLIEFDPDALHWLQTNRSGTRIRFELESLVNLALGQEHVQVEGQDFAYTLLISSFSDRFAVGLLNYLHGLLKPGGRVCVASLHPRNPDKTLLTHVLGWNIVHRDENAMNTLFERSAFRRAGEKFTFDEQGLFYLATCQKS</sequence>
<name>B4D1R2_9BACT</name>
<dbReference type="InterPro" id="IPR029063">
    <property type="entry name" value="SAM-dependent_MTases_sf"/>
</dbReference>
<evidence type="ECO:0000313" key="2">
    <source>
        <dbReference type="EMBL" id="EDY19674.1"/>
    </source>
</evidence>
<dbReference type="RefSeq" id="WP_006980175.1">
    <property type="nucleotide sequence ID" value="NZ_ABVL01000007.1"/>
</dbReference>
<dbReference type="Proteomes" id="UP000005824">
    <property type="component" value="Unassembled WGS sequence"/>
</dbReference>
<gene>
    <name evidence="2" type="ORF">CfE428DRAFT_2850</name>
</gene>
<protein>
    <submittedName>
        <fullName evidence="2">Cyclic nucleotide-binding protein</fullName>
    </submittedName>
</protein>
<dbReference type="GO" id="GO:0005829">
    <property type="term" value="C:cytosol"/>
    <property type="evidence" value="ECO:0007669"/>
    <property type="project" value="TreeGrafter"/>
</dbReference>
<accession>B4D1R2</accession>
<evidence type="ECO:0000313" key="3">
    <source>
        <dbReference type="Proteomes" id="UP000005824"/>
    </source>
</evidence>
<dbReference type="PROSITE" id="PS50042">
    <property type="entry name" value="CNMP_BINDING_3"/>
    <property type="match status" value="1"/>
</dbReference>
<dbReference type="SUPFAM" id="SSF53335">
    <property type="entry name" value="S-adenosyl-L-methionine-dependent methyltransferases"/>
    <property type="match status" value="1"/>
</dbReference>
<dbReference type="InterPro" id="IPR000595">
    <property type="entry name" value="cNMP-bd_dom"/>
</dbReference>
<dbReference type="InParanoid" id="B4D1R2"/>
<dbReference type="PANTHER" id="PTHR24567:SF74">
    <property type="entry name" value="HTH-TYPE TRANSCRIPTIONAL REGULATOR ARCR"/>
    <property type="match status" value="1"/>
</dbReference>
<dbReference type="SMART" id="SM00100">
    <property type="entry name" value="cNMP"/>
    <property type="match status" value="1"/>
</dbReference>
<reference evidence="2 3" key="1">
    <citation type="journal article" date="2011" name="J. Bacteriol.">
        <title>Genome sequence of Chthoniobacter flavus Ellin428, an aerobic heterotrophic soil bacterium.</title>
        <authorList>
            <person name="Kant R."/>
            <person name="van Passel M.W."/>
            <person name="Palva A."/>
            <person name="Lucas S."/>
            <person name="Lapidus A."/>
            <person name="Glavina Del Rio T."/>
            <person name="Dalin E."/>
            <person name="Tice H."/>
            <person name="Bruce D."/>
            <person name="Goodwin L."/>
            <person name="Pitluck S."/>
            <person name="Larimer F.W."/>
            <person name="Land M.L."/>
            <person name="Hauser L."/>
            <person name="Sangwan P."/>
            <person name="de Vos W.M."/>
            <person name="Janssen P.H."/>
            <person name="Smidt H."/>
        </authorList>
    </citation>
    <scope>NUCLEOTIDE SEQUENCE [LARGE SCALE GENOMIC DNA]</scope>
    <source>
        <strain evidence="2 3">Ellin428</strain>
    </source>
</reference>
<proteinExistence type="predicted"/>
<dbReference type="GO" id="GO:0003700">
    <property type="term" value="F:DNA-binding transcription factor activity"/>
    <property type="evidence" value="ECO:0007669"/>
    <property type="project" value="TreeGrafter"/>
</dbReference>
<dbReference type="EMBL" id="ABVL01000007">
    <property type="protein sequence ID" value="EDY19674.1"/>
    <property type="molecule type" value="Genomic_DNA"/>
</dbReference>
<keyword evidence="3" id="KW-1185">Reference proteome</keyword>
<dbReference type="AlphaFoldDB" id="B4D1R2"/>
<dbReference type="Pfam" id="PF00027">
    <property type="entry name" value="cNMP_binding"/>
    <property type="match status" value="1"/>
</dbReference>
<dbReference type="CDD" id="cd00038">
    <property type="entry name" value="CAP_ED"/>
    <property type="match status" value="1"/>
</dbReference>
<comment type="caution">
    <text evidence="2">The sequence shown here is derived from an EMBL/GenBank/DDBJ whole genome shotgun (WGS) entry which is preliminary data.</text>
</comment>
<dbReference type="SUPFAM" id="SSF51206">
    <property type="entry name" value="cAMP-binding domain-like"/>
    <property type="match status" value="1"/>
</dbReference>
<organism evidence="2 3">
    <name type="scientific">Chthoniobacter flavus Ellin428</name>
    <dbReference type="NCBI Taxonomy" id="497964"/>
    <lineage>
        <taxon>Bacteria</taxon>
        <taxon>Pseudomonadati</taxon>
        <taxon>Verrucomicrobiota</taxon>
        <taxon>Spartobacteria</taxon>
        <taxon>Chthoniobacterales</taxon>
        <taxon>Chthoniobacteraceae</taxon>
        <taxon>Chthoniobacter</taxon>
    </lineage>
</organism>